<protein>
    <submittedName>
        <fullName evidence="2">Uncharacterized protein</fullName>
    </submittedName>
</protein>
<dbReference type="EMBL" id="BLAE01000038">
    <property type="protein sequence ID" value="GES12747.1"/>
    <property type="molecule type" value="Genomic_DNA"/>
</dbReference>
<evidence type="ECO:0000256" key="1">
    <source>
        <dbReference type="SAM" id="Phobius"/>
    </source>
</evidence>
<organism evidence="2 3">
    <name type="scientific">Acrocarpospora macrocephala</name>
    <dbReference type="NCBI Taxonomy" id="150177"/>
    <lineage>
        <taxon>Bacteria</taxon>
        <taxon>Bacillati</taxon>
        <taxon>Actinomycetota</taxon>
        <taxon>Actinomycetes</taxon>
        <taxon>Streptosporangiales</taxon>
        <taxon>Streptosporangiaceae</taxon>
        <taxon>Acrocarpospora</taxon>
    </lineage>
</organism>
<dbReference type="AlphaFoldDB" id="A0A5M3WTJ8"/>
<keyword evidence="1" id="KW-1133">Transmembrane helix</keyword>
<proteinExistence type="predicted"/>
<name>A0A5M3WTJ8_9ACTN</name>
<accession>A0A5M3WTJ8</accession>
<comment type="caution">
    <text evidence="2">The sequence shown here is derived from an EMBL/GenBank/DDBJ whole genome shotgun (WGS) entry which is preliminary data.</text>
</comment>
<gene>
    <name evidence="2" type="ORF">Amac_063440</name>
</gene>
<evidence type="ECO:0000313" key="2">
    <source>
        <dbReference type="EMBL" id="GES12747.1"/>
    </source>
</evidence>
<feature type="transmembrane region" description="Helical" evidence="1">
    <location>
        <begin position="26"/>
        <end position="48"/>
    </location>
</feature>
<keyword evidence="1" id="KW-0472">Membrane</keyword>
<dbReference type="Proteomes" id="UP000331127">
    <property type="component" value="Unassembled WGS sequence"/>
</dbReference>
<keyword evidence="3" id="KW-1185">Reference proteome</keyword>
<keyword evidence="1" id="KW-0812">Transmembrane</keyword>
<reference evidence="2 3" key="1">
    <citation type="submission" date="2019-10" db="EMBL/GenBank/DDBJ databases">
        <title>Whole genome shotgun sequence of Acrocarpospora macrocephala NBRC 16266.</title>
        <authorList>
            <person name="Ichikawa N."/>
            <person name="Kimura A."/>
            <person name="Kitahashi Y."/>
            <person name="Komaki H."/>
            <person name="Oguchi A."/>
        </authorList>
    </citation>
    <scope>NUCLEOTIDE SEQUENCE [LARGE SCALE GENOMIC DNA]</scope>
    <source>
        <strain evidence="2 3">NBRC 16266</strain>
    </source>
</reference>
<evidence type="ECO:0000313" key="3">
    <source>
        <dbReference type="Proteomes" id="UP000331127"/>
    </source>
</evidence>
<sequence>MVSLFQRKSRNNPDGLTEPTRLPQRWVLIFTVAVAAGVAIGLSTANLATGVGVGTGIMALLHSVMD</sequence>